<evidence type="ECO:0000313" key="4">
    <source>
        <dbReference type="Proteomes" id="UP000283509"/>
    </source>
</evidence>
<sequence>MPPKPRQKAKRGPPPKVVAKPSPQEDTDEAAALEKFALELRWCLQQIELSMEKKQGNSKQTEELMKSHLTLSNNKTPTVKKRQLMRSMFGDYRKKMSDEEKKFKIEKPKMNANITVPKQSKCVKKSTKKCDQQTVVNTTEDNSNEEAKETRISESQQEEIDAKESGAKLSTSVAVVDVKENPEVLPKPTDTFKFKATGNEFRFNFSMSE</sequence>
<keyword evidence="4" id="KW-1185">Reference proteome</keyword>
<feature type="compositionally biased region" description="Polar residues" evidence="2">
    <location>
        <begin position="132"/>
        <end position="141"/>
    </location>
</feature>
<dbReference type="PANTHER" id="PTHR13602:SF2">
    <property type="entry name" value="UPF0488 PROTEIN C8ORF33"/>
    <property type="match status" value="1"/>
</dbReference>
<evidence type="ECO:0000256" key="2">
    <source>
        <dbReference type="SAM" id="MobiDB-lite"/>
    </source>
</evidence>
<dbReference type="InterPro" id="IPR029274">
    <property type="entry name" value="DUF4615"/>
</dbReference>
<dbReference type="Pfam" id="PF15393">
    <property type="entry name" value="DUF4615"/>
    <property type="match status" value="1"/>
</dbReference>
<dbReference type="AlphaFoldDB" id="A0A3R7QEC8"/>
<reference evidence="3 4" key="1">
    <citation type="submission" date="2018-04" db="EMBL/GenBank/DDBJ databases">
        <authorList>
            <person name="Zhang X."/>
            <person name="Yuan J."/>
            <person name="Li F."/>
            <person name="Xiang J."/>
        </authorList>
    </citation>
    <scope>NUCLEOTIDE SEQUENCE [LARGE SCALE GENOMIC DNA]</scope>
    <source>
        <tissue evidence="3">Muscle</tissue>
    </source>
</reference>
<comment type="caution">
    <text evidence="3">The sequence shown here is derived from an EMBL/GenBank/DDBJ whole genome shotgun (WGS) entry which is preliminary data.</text>
</comment>
<evidence type="ECO:0000256" key="1">
    <source>
        <dbReference type="ARBA" id="ARBA00005707"/>
    </source>
</evidence>
<dbReference type="OrthoDB" id="20277at2759"/>
<feature type="region of interest" description="Disordered" evidence="2">
    <location>
        <begin position="68"/>
        <end position="93"/>
    </location>
</feature>
<evidence type="ECO:0000313" key="3">
    <source>
        <dbReference type="EMBL" id="ROT64705.1"/>
    </source>
</evidence>
<dbReference type="PANTHER" id="PTHR13602">
    <property type="entry name" value="UPF0488 PROTEIN C8ORF33"/>
    <property type="match status" value="1"/>
</dbReference>
<comment type="similarity">
    <text evidence="1">Belongs to the UPF0488 family.</text>
</comment>
<dbReference type="STRING" id="6689.A0A3R7QEC8"/>
<name>A0A3R7QEC8_PENVA</name>
<protein>
    <submittedName>
        <fullName evidence="3">Uncharacterized protein</fullName>
    </submittedName>
</protein>
<proteinExistence type="inferred from homology"/>
<organism evidence="3 4">
    <name type="scientific">Penaeus vannamei</name>
    <name type="common">Whiteleg shrimp</name>
    <name type="synonym">Litopenaeus vannamei</name>
    <dbReference type="NCBI Taxonomy" id="6689"/>
    <lineage>
        <taxon>Eukaryota</taxon>
        <taxon>Metazoa</taxon>
        <taxon>Ecdysozoa</taxon>
        <taxon>Arthropoda</taxon>
        <taxon>Crustacea</taxon>
        <taxon>Multicrustacea</taxon>
        <taxon>Malacostraca</taxon>
        <taxon>Eumalacostraca</taxon>
        <taxon>Eucarida</taxon>
        <taxon>Decapoda</taxon>
        <taxon>Dendrobranchiata</taxon>
        <taxon>Penaeoidea</taxon>
        <taxon>Penaeidae</taxon>
        <taxon>Penaeus</taxon>
    </lineage>
</organism>
<gene>
    <name evidence="3" type="ORF">C7M84_017336</name>
</gene>
<feature type="region of interest" description="Disordered" evidence="2">
    <location>
        <begin position="1"/>
        <end position="28"/>
    </location>
</feature>
<feature type="compositionally biased region" description="Basic residues" evidence="2">
    <location>
        <begin position="1"/>
        <end position="13"/>
    </location>
</feature>
<dbReference type="Proteomes" id="UP000283509">
    <property type="component" value="Unassembled WGS sequence"/>
</dbReference>
<reference evidence="3 4" key="2">
    <citation type="submission" date="2019-01" db="EMBL/GenBank/DDBJ databases">
        <title>The decoding of complex shrimp genome reveals the adaptation for benthos swimmer, frequently molting mechanism and breeding impact on genome.</title>
        <authorList>
            <person name="Sun Y."/>
            <person name="Gao Y."/>
            <person name="Yu Y."/>
        </authorList>
    </citation>
    <scope>NUCLEOTIDE SEQUENCE [LARGE SCALE GENOMIC DNA]</scope>
    <source>
        <tissue evidence="3">Muscle</tissue>
    </source>
</reference>
<dbReference type="EMBL" id="QCYY01003201">
    <property type="protein sequence ID" value="ROT64705.1"/>
    <property type="molecule type" value="Genomic_DNA"/>
</dbReference>
<accession>A0A3R7QEC8</accession>
<feature type="region of interest" description="Disordered" evidence="2">
    <location>
        <begin position="117"/>
        <end position="170"/>
    </location>
</feature>